<sequence length="109" mass="12600">MWISQQERVDILEVIGSANLKYAEPVYRVRRKDGTVATVGRKDIVLAEEELLIEELADILRRFPNPARHERYGFIMLSLMRKGVPFRQKLEARLPAKYGQQTMVLSEVG</sequence>
<protein>
    <recommendedName>
        <fullName evidence="3">Transposase</fullName>
    </recommendedName>
</protein>
<keyword evidence="2" id="KW-1185">Reference proteome</keyword>
<evidence type="ECO:0000313" key="2">
    <source>
        <dbReference type="Proteomes" id="UP000031967"/>
    </source>
</evidence>
<dbReference type="RefSeq" id="WP_041047383.1">
    <property type="nucleotide sequence ID" value="NZ_JXAK01000013.1"/>
</dbReference>
<comment type="caution">
    <text evidence="1">The sequence shown here is derived from an EMBL/GenBank/DDBJ whole genome shotgun (WGS) entry which is preliminary data.</text>
</comment>
<evidence type="ECO:0008006" key="3">
    <source>
        <dbReference type="Google" id="ProtNLM"/>
    </source>
</evidence>
<reference evidence="1 2" key="1">
    <citation type="submission" date="2014-12" db="EMBL/GenBank/DDBJ databases">
        <title>Draft genome sequence of Paenibacillus kamchatkensis strain B-2647.</title>
        <authorList>
            <person name="Karlyshev A.V."/>
            <person name="Kudryashova E.B."/>
        </authorList>
    </citation>
    <scope>NUCLEOTIDE SEQUENCE [LARGE SCALE GENOMIC DNA]</scope>
    <source>
        <strain evidence="1 2">VKM B-2647</strain>
    </source>
</reference>
<organism evidence="1 2">
    <name type="scientific">Gordoniibacillus kamchatkensis</name>
    <dbReference type="NCBI Taxonomy" id="1590651"/>
    <lineage>
        <taxon>Bacteria</taxon>
        <taxon>Bacillati</taxon>
        <taxon>Bacillota</taxon>
        <taxon>Bacilli</taxon>
        <taxon>Bacillales</taxon>
        <taxon>Paenibacillaceae</taxon>
        <taxon>Gordoniibacillus</taxon>
    </lineage>
</organism>
<name>A0ABR5AJ77_9BACL</name>
<dbReference type="Proteomes" id="UP000031967">
    <property type="component" value="Unassembled WGS sequence"/>
</dbReference>
<proteinExistence type="predicted"/>
<dbReference type="EMBL" id="JXAK01000013">
    <property type="protein sequence ID" value="KIL41086.1"/>
    <property type="molecule type" value="Genomic_DNA"/>
</dbReference>
<accession>A0ABR5AJ77</accession>
<gene>
    <name evidence="1" type="ORF">SD70_09840</name>
</gene>
<evidence type="ECO:0000313" key="1">
    <source>
        <dbReference type="EMBL" id="KIL41086.1"/>
    </source>
</evidence>